<organism evidence="3 4">
    <name type="scientific">Actinoplanes cyaneus</name>
    <dbReference type="NCBI Taxonomy" id="52696"/>
    <lineage>
        <taxon>Bacteria</taxon>
        <taxon>Bacillati</taxon>
        <taxon>Actinomycetota</taxon>
        <taxon>Actinomycetes</taxon>
        <taxon>Micromonosporales</taxon>
        <taxon>Micromonosporaceae</taxon>
        <taxon>Actinoplanes</taxon>
    </lineage>
</organism>
<feature type="transmembrane region" description="Helical" evidence="2">
    <location>
        <begin position="138"/>
        <end position="162"/>
    </location>
</feature>
<evidence type="ECO:0000313" key="4">
    <source>
        <dbReference type="Proteomes" id="UP000619479"/>
    </source>
</evidence>
<dbReference type="EMBL" id="BOMH01000058">
    <property type="protein sequence ID" value="GID69107.1"/>
    <property type="molecule type" value="Genomic_DNA"/>
</dbReference>
<comment type="caution">
    <text evidence="3">The sequence shown here is derived from an EMBL/GenBank/DDBJ whole genome shotgun (WGS) entry which is preliminary data.</text>
</comment>
<gene>
    <name evidence="3" type="ORF">Acy02nite_69880</name>
</gene>
<keyword evidence="2" id="KW-1133">Transmembrane helix</keyword>
<protein>
    <submittedName>
        <fullName evidence="3">Uncharacterized protein</fullName>
    </submittedName>
</protein>
<keyword evidence="2" id="KW-0472">Membrane</keyword>
<proteinExistence type="predicted"/>
<reference evidence="3" key="1">
    <citation type="submission" date="2021-01" db="EMBL/GenBank/DDBJ databases">
        <title>Whole genome shotgun sequence of Actinoplanes cyaneus NBRC 14990.</title>
        <authorList>
            <person name="Komaki H."/>
            <person name="Tamura T."/>
        </authorList>
    </citation>
    <scope>NUCLEOTIDE SEQUENCE</scope>
    <source>
        <strain evidence="3">NBRC 14990</strain>
    </source>
</reference>
<evidence type="ECO:0000313" key="3">
    <source>
        <dbReference type="EMBL" id="GID69107.1"/>
    </source>
</evidence>
<sequence>MTYPDPTAGPNYSPSHEPATYQPPTYQPPAYEPPAQATPPGQATPPAPRQSAPPQQPPAQYAPGAQTQYGQPAHGQPGQYGQPAGPGQPGSQGAPQVPPPAMPYQNWVSGDASHDSAQRQIDLAESAARGKRDITVGAIWFAVGGIITLATMASAASVYVVAWGPMLYGAYRIIKGVIAVRKVG</sequence>
<feature type="compositionally biased region" description="Low complexity" evidence="1">
    <location>
        <begin position="49"/>
        <end position="95"/>
    </location>
</feature>
<keyword evidence="2" id="KW-0812">Transmembrane</keyword>
<feature type="region of interest" description="Disordered" evidence="1">
    <location>
        <begin position="1"/>
        <end position="118"/>
    </location>
</feature>
<name>A0A919IRH1_9ACTN</name>
<keyword evidence="4" id="KW-1185">Reference proteome</keyword>
<dbReference type="AlphaFoldDB" id="A0A919IRH1"/>
<accession>A0A919IRH1</accession>
<dbReference type="RefSeq" id="WP_203750815.1">
    <property type="nucleotide sequence ID" value="NZ_BAAAUC010000109.1"/>
</dbReference>
<dbReference type="Proteomes" id="UP000619479">
    <property type="component" value="Unassembled WGS sequence"/>
</dbReference>
<evidence type="ECO:0000256" key="2">
    <source>
        <dbReference type="SAM" id="Phobius"/>
    </source>
</evidence>
<evidence type="ECO:0000256" key="1">
    <source>
        <dbReference type="SAM" id="MobiDB-lite"/>
    </source>
</evidence>